<evidence type="ECO:0000259" key="4">
    <source>
        <dbReference type="Pfam" id="PF07732"/>
    </source>
</evidence>
<dbReference type="InterPro" id="IPR011707">
    <property type="entry name" value="Cu-oxidase-like_N"/>
</dbReference>
<comment type="similarity">
    <text evidence="1">Belongs to the multicopper oxidase family.</text>
</comment>
<dbReference type="PANTHER" id="PTHR11709">
    <property type="entry name" value="MULTI-COPPER OXIDASE"/>
    <property type="match status" value="1"/>
</dbReference>
<gene>
    <name evidence="5" type="ORF">H5410_038067</name>
</gene>
<feature type="signal peptide" evidence="2">
    <location>
        <begin position="1"/>
        <end position="23"/>
    </location>
</feature>
<evidence type="ECO:0000256" key="2">
    <source>
        <dbReference type="SAM" id="SignalP"/>
    </source>
</evidence>
<evidence type="ECO:0000259" key="3">
    <source>
        <dbReference type="Pfam" id="PF00394"/>
    </source>
</evidence>
<evidence type="ECO:0000313" key="5">
    <source>
        <dbReference type="EMBL" id="KAG5596835.1"/>
    </source>
</evidence>
<dbReference type="GO" id="GO:0016491">
    <property type="term" value="F:oxidoreductase activity"/>
    <property type="evidence" value="ECO:0007669"/>
    <property type="project" value="TreeGrafter"/>
</dbReference>
<evidence type="ECO:0000313" key="6">
    <source>
        <dbReference type="Proteomes" id="UP000824120"/>
    </source>
</evidence>
<accession>A0A9J5Y7Z7</accession>
<organism evidence="5 6">
    <name type="scientific">Solanum commersonii</name>
    <name type="common">Commerson's wild potato</name>
    <name type="synonym">Commerson's nightshade</name>
    <dbReference type="NCBI Taxonomy" id="4109"/>
    <lineage>
        <taxon>Eukaryota</taxon>
        <taxon>Viridiplantae</taxon>
        <taxon>Streptophyta</taxon>
        <taxon>Embryophyta</taxon>
        <taxon>Tracheophyta</taxon>
        <taxon>Spermatophyta</taxon>
        <taxon>Magnoliopsida</taxon>
        <taxon>eudicotyledons</taxon>
        <taxon>Gunneridae</taxon>
        <taxon>Pentapetalae</taxon>
        <taxon>asterids</taxon>
        <taxon>lamiids</taxon>
        <taxon>Solanales</taxon>
        <taxon>Solanaceae</taxon>
        <taxon>Solanoideae</taxon>
        <taxon>Solaneae</taxon>
        <taxon>Solanum</taxon>
    </lineage>
</organism>
<dbReference type="InterPro" id="IPR008972">
    <property type="entry name" value="Cupredoxin"/>
</dbReference>
<dbReference type="InterPro" id="IPR045087">
    <property type="entry name" value="Cu-oxidase_fam"/>
</dbReference>
<dbReference type="Proteomes" id="UP000824120">
    <property type="component" value="Chromosome 7"/>
</dbReference>
<comment type="caution">
    <text evidence="5">The sequence shown here is derived from an EMBL/GenBank/DDBJ whole genome shotgun (WGS) entry which is preliminary data.</text>
</comment>
<feature type="domain" description="Plastocyanin-like" evidence="4">
    <location>
        <begin position="62"/>
        <end position="124"/>
    </location>
</feature>
<proteinExistence type="inferred from homology"/>
<dbReference type="InterPro" id="IPR001117">
    <property type="entry name" value="Cu-oxidase_2nd"/>
</dbReference>
<protein>
    <submittedName>
        <fullName evidence="5">Uncharacterized protein</fullName>
    </submittedName>
</protein>
<name>A0A9J5Y7Z7_SOLCO</name>
<evidence type="ECO:0000256" key="1">
    <source>
        <dbReference type="ARBA" id="ARBA00010609"/>
    </source>
</evidence>
<feature type="chain" id="PRO_5039938910" evidence="2">
    <location>
        <begin position="24"/>
        <end position="288"/>
    </location>
</feature>
<dbReference type="EMBL" id="JACXVP010000007">
    <property type="protein sequence ID" value="KAG5596835.1"/>
    <property type="molecule type" value="Genomic_DNA"/>
</dbReference>
<dbReference type="GO" id="GO:0005507">
    <property type="term" value="F:copper ion binding"/>
    <property type="evidence" value="ECO:0007669"/>
    <property type="project" value="InterPro"/>
</dbReference>
<dbReference type="SUPFAM" id="SSF49503">
    <property type="entry name" value="Cupredoxins"/>
    <property type="match status" value="2"/>
</dbReference>
<reference evidence="5 6" key="1">
    <citation type="submission" date="2020-09" db="EMBL/GenBank/DDBJ databases">
        <title>De no assembly of potato wild relative species, Solanum commersonii.</title>
        <authorList>
            <person name="Cho K."/>
        </authorList>
    </citation>
    <scope>NUCLEOTIDE SEQUENCE [LARGE SCALE GENOMIC DNA]</scope>
    <source>
        <strain evidence="5">LZ3.2</strain>
        <tissue evidence="5">Leaf</tissue>
    </source>
</reference>
<sequence length="288" mass="32055">MKKGWRSWLPLMAMVMMFLHVNGEDPYRFYTWNVTYGDIYPLGVKQQGILINGQFPGPPIQNGVEQRRNSWQDGVYGTNCPIPPGKNFTYVLQVKDQIGSFHYFPSLAFHKAAGGFGSINIASRSVIPVPFPPPAGEFSILTGDWFKQNHSDLKAILDGGHDLPFPDGLLINGRGSNGYTFTVDQGKTYRFRISNVGLTTSVNFRIQGHKMMVVEVEGTHTVQNTYDSLDIHLGQSYSVLLTADQPAQDYYIVVSTRFTSQVLTATSTLRYSNSAGSVTGPPSWWTNN</sequence>
<feature type="domain" description="Plastocyanin-like" evidence="3">
    <location>
        <begin position="138"/>
        <end position="274"/>
    </location>
</feature>
<dbReference type="PANTHER" id="PTHR11709:SF263">
    <property type="entry name" value="L-ASCORBATE OXIDASE HOMOLOG"/>
    <property type="match status" value="1"/>
</dbReference>
<dbReference type="Pfam" id="PF07732">
    <property type="entry name" value="Cu-oxidase_3"/>
    <property type="match status" value="1"/>
</dbReference>
<keyword evidence="6" id="KW-1185">Reference proteome</keyword>
<dbReference type="AlphaFoldDB" id="A0A9J5Y7Z7"/>
<dbReference type="OrthoDB" id="2121828at2759"/>
<dbReference type="Gene3D" id="2.60.40.420">
    <property type="entry name" value="Cupredoxins - blue copper proteins"/>
    <property type="match status" value="3"/>
</dbReference>
<keyword evidence="2" id="KW-0732">Signal</keyword>
<dbReference type="Pfam" id="PF00394">
    <property type="entry name" value="Cu-oxidase"/>
    <property type="match status" value="1"/>
</dbReference>